<dbReference type="HOGENOM" id="CLU_048162_0_1_1"/>
<keyword evidence="1" id="KW-0694">RNA-binding</keyword>
<evidence type="ECO:0000256" key="2">
    <source>
        <dbReference type="SAM" id="MobiDB-lite"/>
    </source>
</evidence>
<evidence type="ECO:0000313" key="5">
    <source>
        <dbReference type="Proteomes" id="UP000030151"/>
    </source>
</evidence>
<dbReference type="Gene3D" id="3.30.160.20">
    <property type="match status" value="1"/>
</dbReference>
<dbReference type="eggNOG" id="KOG1817">
    <property type="taxonomic scope" value="Eukaryota"/>
</dbReference>
<proteinExistence type="predicted"/>
<organism evidence="4 5">
    <name type="scientific">Metarhizium robertsii</name>
    <dbReference type="NCBI Taxonomy" id="568076"/>
    <lineage>
        <taxon>Eukaryota</taxon>
        <taxon>Fungi</taxon>
        <taxon>Dikarya</taxon>
        <taxon>Ascomycota</taxon>
        <taxon>Pezizomycotina</taxon>
        <taxon>Sordariomycetes</taxon>
        <taxon>Hypocreomycetidae</taxon>
        <taxon>Hypocreales</taxon>
        <taxon>Clavicipitaceae</taxon>
        <taxon>Metarhizium</taxon>
    </lineage>
</organism>
<dbReference type="OrthoDB" id="2392202at2759"/>
<dbReference type="CDD" id="cd00593">
    <property type="entry name" value="RIBOc"/>
    <property type="match status" value="1"/>
</dbReference>
<feature type="region of interest" description="Disordered" evidence="2">
    <location>
        <begin position="209"/>
        <end position="234"/>
    </location>
</feature>
<evidence type="ECO:0000259" key="3">
    <source>
        <dbReference type="PROSITE" id="PS50142"/>
    </source>
</evidence>
<dbReference type="GO" id="GO:0034475">
    <property type="term" value="P:U4 snRNA 3'-end processing"/>
    <property type="evidence" value="ECO:0007669"/>
    <property type="project" value="TreeGrafter"/>
</dbReference>
<gene>
    <name evidence="4" type="ORF">X797_008892</name>
</gene>
<dbReference type="GO" id="GO:0006369">
    <property type="term" value="P:termination of RNA polymerase II transcription"/>
    <property type="evidence" value="ECO:0007669"/>
    <property type="project" value="TreeGrafter"/>
</dbReference>
<dbReference type="PANTHER" id="PTHR11207">
    <property type="entry name" value="RIBONUCLEASE III"/>
    <property type="match status" value="1"/>
</dbReference>
<feature type="region of interest" description="Disordered" evidence="2">
    <location>
        <begin position="1"/>
        <end position="31"/>
    </location>
</feature>
<dbReference type="PANTHER" id="PTHR11207:SF0">
    <property type="entry name" value="RIBONUCLEASE 3"/>
    <property type="match status" value="1"/>
</dbReference>
<dbReference type="Gene3D" id="1.10.1520.10">
    <property type="entry name" value="Ribonuclease III domain"/>
    <property type="match status" value="1"/>
</dbReference>
<dbReference type="GO" id="GO:0005654">
    <property type="term" value="C:nucleoplasm"/>
    <property type="evidence" value="ECO:0007669"/>
    <property type="project" value="TreeGrafter"/>
</dbReference>
<sequence length="340" mass="37570">MSKRPADDNASQESKRKRYSGSTDENVAPNIRIPGPIPAMFGLTPWLPSDIPSSLPCIPKILDPELEATVFLHPGLSDPLRGYERLEWLGDAYLELIASSLIYQTFTSTPVGRCSQLREILIRNKTLAQYFREYGLESKAQLPGDLKKDISRGRGSSSDKDIIKTQADMFEAYVAAAIISDPENGMANTASWLKSLWARTIKDQIVANDRKRKLATQPNSTEQGSTKDMASHSNLSAKEKLRIEIGVKGVLVRYEDMPRMGRDRDLGLPLYTVGAYLDGWGERNKLLGTGTALGKKEAAQKAAQQALENKKLLKPYVAKKAAFMEAMEATKASEEADTMS</sequence>
<dbReference type="GO" id="GO:0004525">
    <property type="term" value="F:ribonuclease III activity"/>
    <property type="evidence" value="ECO:0007669"/>
    <property type="project" value="InterPro"/>
</dbReference>
<evidence type="ECO:0000256" key="1">
    <source>
        <dbReference type="ARBA" id="ARBA00022884"/>
    </source>
</evidence>
<dbReference type="SMART" id="SM00535">
    <property type="entry name" value="RIBOc"/>
    <property type="match status" value="1"/>
</dbReference>
<evidence type="ECO:0000313" key="4">
    <source>
        <dbReference type="EMBL" id="EXU98077.1"/>
    </source>
</evidence>
<dbReference type="EMBL" id="JELW01000030">
    <property type="protein sequence ID" value="EXU98077.1"/>
    <property type="molecule type" value="Genomic_DNA"/>
</dbReference>
<feature type="domain" description="RNase III" evidence="3">
    <location>
        <begin position="60"/>
        <end position="182"/>
    </location>
</feature>
<dbReference type="PROSITE" id="PS50142">
    <property type="entry name" value="RNASE_3_2"/>
    <property type="match status" value="1"/>
</dbReference>
<dbReference type="GO" id="GO:0006364">
    <property type="term" value="P:rRNA processing"/>
    <property type="evidence" value="ECO:0007669"/>
    <property type="project" value="TreeGrafter"/>
</dbReference>
<dbReference type="InterPro" id="IPR000999">
    <property type="entry name" value="RNase_III_dom"/>
</dbReference>
<dbReference type="GO" id="GO:0003723">
    <property type="term" value="F:RNA binding"/>
    <property type="evidence" value="ECO:0007669"/>
    <property type="project" value="UniProtKB-KW"/>
</dbReference>
<protein>
    <submittedName>
        <fullName evidence="4">Ribonuclease III domain protein</fullName>
    </submittedName>
</protein>
<dbReference type="InterPro" id="IPR036389">
    <property type="entry name" value="RNase_III_sf"/>
</dbReference>
<name>A0A014PMQ0_9HYPO</name>
<dbReference type="PROSITE" id="PS00517">
    <property type="entry name" value="RNASE_3_1"/>
    <property type="match status" value="1"/>
</dbReference>
<dbReference type="Proteomes" id="UP000030151">
    <property type="component" value="Unassembled WGS sequence"/>
</dbReference>
<dbReference type="Pfam" id="PF00636">
    <property type="entry name" value="Ribonuclease_3"/>
    <property type="match status" value="1"/>
</dbReference>
<feature type="compositionally biased region" description="Polar residues" evidence="2">
    <location>
        <begin position="216"/>
        <end position="234"/>
    </location>
</feature>
<dbReference type="SUPFAM" id="SSF69065">
    <property type="entry name" value="RNase III domain-like"/>
    <property type="match status" value="1"/>
</dbReference>
<dbReference type="SUPFAM" id="SSF54768">
    <property type="entry name" value="dsRNA-binding domain-like"/>
    <property type="match status" value="1"/>
</dbReference>
<dbReference type="AlphaFoldDB" id="A0A014PMQ0"/>
<comment type="caution">
    <text evidence="4">The sequence shown here is derived from an EMBL/GenBank/DDBJ whole genome shotgun (WGS) entry which is preliminary data.</text>
</comment>
<accession>A0A014PMQ0</accession>
<reference evidence="4 5" key="1">
    <citation type="submission" date="2014-02" db="EMBL/GenBank/DDBJ databases">
        <title>The genome sequence of the entomopathogenic fungus Metarhizium robertsii ARSEF 2575.</title>
        <authorList>
            <person name="Giuliano Garisto Donzelli B."/>
            <person name="Roe B.A."/>
            <person name="Macmil S.L."/>
            <person name="Krasnoff S.B."/>
            <person name="Gibson D.M."/>
        </authorList>
    </citation>
    <scope>NUCLEOTIDE SEQUENCE [LARGE SCALE GENOMIC DNA]</scope>
    <source>
        <strain evidence="4 5">ARSEF 2575</strain>
    </source>
</reference>